<sequence>MEAGTSLRYFSGDDCDHREYRRWKQWALNKMRTMDKLPEEARGSFIWTLLSGKALEVVEHLKETDYQVKGGEAAIFNLLDRRWPELDRTDEIGENIAEVFALKAKEGESVRVWCARARECFDKCARKTGVKFPDEARGWILLNCSGMSEEHRAVCLARAQGDLKFDQLAQAMRSCFPDYVVPKKKAYGAHAIEEAPHGPADDDGFQDVELFLAEHGYEEAFHSQDDSHDLEGIDEDDAAEILAATWREKRAELNMVQKGRKFSAPDGRRGQFAGKDTKRSFRIQVEELKQRTRCRKCGKIGHWQRECKSTGASTSGASSHASHAAGAVQVVDQEDTEHFICTAATCGDIEVLLISSPGYAILDSGCGKTIIGRSTYEAFCQIWKSHGIPCPSERAEKNRFRFGNGQQETSTAAVDMPVYLAGRPGYIRAAIVKGAAPLLLSRPAMQKLGAQIDFATDQLSLFSGKVSIPMEINPAGQYSIRVTDFPDDASSKFPEPMPASEPPESPCGDLIRKATRLLVSHAEMRALAKQCMPQEIVCDPHRANLADAFASILEQGGATFKLIAADAHWQLGKVEVHGGWFARVLEKVLTEHVPANQDQWIDCVNAAHCKNQLIQVYGMTPSQFVFGKNPRIPENLLDEPLDIVPATSSLYEEALARQVAIRQSARKAVLDLQDSKSLRLALVSVEDKATDYQPEPYARGDQPPGKKSSQDIDVDELCVQEVDAAFANAKAGATQAEECLRLIRKARKHGAFDTIMRRVRDLEDVELDEAWLGSPSGSMTDGSKRLREDSSANQVGMYVKQTTPYCAGQLVPAPPMPSSSEKPTPLPGTEGLPPGVADVTQWGKTLVAFGRYKGIKSYSEMYEATDSEISGYRAYCHSHYQSGSPGLRDLVEYFRARGDGSVASQSVIPGSKITRTYKNI</sequence>
<keyword evidence="5" id="KW-1185">Reference proteome</keyword>
<protein>
    <recommendedName>
        <fullName evidence="3">CCHC-type domain-containing protein</fullName>
    </recommendedName>
</protein>
<dbReference type="InterPro" id="IPR001878">
    <property type="entry name" value="Znf_CCHC"/>
</dbReference>
<evidence type="ECO:0000313" key="4">
    <source>
        <dbReference type="EMBL" id="CAK8995290.1"/>
    </source>
</evidence>
<dbReference type="InterPro" id="IPR021109">
    <property type="entry name" value="Peptidase_aspartic_dom_sf"/>
</dbReference>
<feature type="region of interest" description="Disordered" evidence="2">
    <location>
        <begin position="811"/>
        <end position="834"/>
    </location>
</feature>
<feature type="region of interest" description="Disordered" evidence="2">
    <location>
        <begin position="691"/>
        <end position="710"/>
    </location>
</feature>
<organism evidence="4 5">
    <name type="scientific">Durusdinium trenchii</name>
    <dbReference type="NCBI Taxonomy" id="1381693"/>
    <lineage>
        <taxon>Eukaryota</taxon>
        <taxon>Sar</taxon>
        <taxon>Alveolata</taxon>
        <taxon>Dinophyceae</taxon>
        <taxon>Suessiales</taxon>
        <taxon>Symbiodiniaceae</taxon>
        <taxon>Durusdinium</taxon>
    </lineage>
</organism>
<dbReference type="Proteomes" id="UP001642484">
    <property type="component" value="Unassembled WGS sequence"/>
</dbReference>
<proteinExistence type="predicted"/>
<dbReference type="PROSITE" id="PS50158">
    <property type="entry name" value="ZF_CCHC"/>
    <property type="match status" value="1"/>
</dbReference>
<dbReference type="Pfam" id="PF00098">
    <property type="entry name" value="zf-CCHC"/>
    <property type="match status" value="1"/>
</dbReference>
<dbReference type="SMART" id="SM00343">
    <property type="entry name" value="ZnF_C2HC"/>
    <property type="match status" value="1"/>
</dbReference>
<evidence type="ECO:0000256" key="2">
    <source>
        <dbReference type="SAM" id="MobiDB-lite"/>
    </source>
</evidence>
<evidence type="ECO:0000259" key="3">
    <source>
        <dbReference type="PROSITE" id="PS50158"/>
    </source>
</evidence>
<accession>A0ABP0HYI8</accession>
<gene>
    <name evidence="4" type="ORF">CCMP2556_LOCUS3973</name>
</gene>
<dbReference type="EMBL" id="CAXAMN010001592">
    <property type="protein sequence ID" value="CAK8995290.1"/>
    <property type="molecule type" value="Genomic_DNA"/>
</dbReference>
<dbReference type="InterPro" id="IPR036875">
    <property type="entry name" value="Znf_CCHC_sf"/>
</dbReference>
<dbReference type="SUPFAM" id="SSF57756">
    <property type="entry name" value="Retrovirus zinc finger-like domains"/>
    <property type="match status" value="1"/>
</dbReference>
<dbReference type="Gene3D" id="2.40.70.10">
    <property type="entry name" value="Acid Proteases"/>
    <property type="match status" value="1"/>
</dbReference>
<evidence type="ECO:0000256" key="1">
    <source>
        <dbReference type="PROSITE-ProRule" id="PRU00047"/>
    </source>
</evidence>
<dbReference type="InterPro" id="IPR036397">
    <property type="entry name" value="RNaseH_sf"/>
</dbReference>
<keyword evidence="1" id="KW-0479">Metal-binding</keyword>
<keyword evidence="1" id="KW-0863">Zinc-finger</keyword>
<keyword evidence="1" id="KW-0862">Zinc</keyword>
<reference evidence="4 5" key="1">
    <citation type="submission" date="2024-02" db="EMBL/GenBank/DDBJ databases">
        <authorList>
            <person name="Chen Y."/>
            <person name="Shah S."/>
            <person name="Dougan E. K."/>
            <person name="Thang M."/>
            <person name="Chan C."/>
        </authorList>
    </citation>
    <scope>NUCLEOTIDE SEQUENCE [LARGE SCALE GENOMIC DNA]</scope>
</reference>
<dbReference type="Gene3D" id="3.30.420.10">
    <property type="entry name" value="Ribonuclease H-like superfamily/Ribonuclease H"/>
    <property type="match status" value="1"/>
</dbReference>
<comment type="caution">
    <text evidence="4">The sequence shown here is derived from an EMBL/GenBank/DDBJ whole genome shotgun (WGS) entry which is preliminary data.</text>
</comment>
<evidence type="ECO:0000313" key="5">
    <source>
        <dbReference type="Proteomes" id="UP001642484"/>
    </source>
</evidence>
<feature type="domain" description="CCHC-type" evidence="3">
    <location>
        <begin position="293"/>
        <end position="309"/>
    </location>
</feature>
<name>A0ABP0HYI8_9DINO</name>